<dbReference type="AlphaFoldDB" id="A0A1X7J023"/>
<sequence>MKQLLTIIFFLFVITLVKGQQRHAVSVYIAPNFESGMAIATYYGVQYKLSLSGQHQIQTNFSFSDGNDWAIGLGYLYGFPILTDGLFFIVGGELTLDFFSRQSSAVEKRPFSLVPQGGFDYHVPKTPIGVFAIYAPKFSTSQSEFVDVATFQAGLRFRF</sequence>
<evidence type="ECO:0000313" key="2">
    <source>
        <dbReference type="Proteomes" id="UP000192980"/>
    </source>
</evidence>
<protein>
    <recommendedName>
        <fullName evidence="3">Outer membrane protein beta-barrel domain-containing protein</fullName>
    </recommendedName>
</protein>
<dbReference type="RefSeq" id="WP_085472112.1">
    <property type="nucleotide sequence ID" value="NZ_FXAU01000002.1"/>
</dbReference>
<evidence type="ECO:0000313" key="1">
    <source>
        <dbReference type="EMBL" id="SMG20461.1"/>
    </source>
</evidence>
<proteinExistence type="predicted"/>
<gene>
    <name evidence="1" type="ORF">SAMN05660862_1247</name>
</gene>
<organism evidence="1 2">
    <name type="scientific">Sphingobacterium psychroaquaticum</name>
    <dbReference type="NCBI Taxonomy" id="561061"/>
    <lineage>
        <taxon>Bacteria</taxon>
        <taxon>Pseudomonadati</taxon>
        <taxon>Bacteroidota</taxon>
        <taxon>Sphingobacteriia</taxon>
        <taxon>Sphingobacteriales</taxon>
        <taxon>Sphingobacteriaceae</taxon>
        <taxon>Sphingobacterium</taxon>
    </lineage>
</organism>
<reference evidence="1 2" key="1">
    <citation type="submission" date="2017-04" db="EMBL/GenBank/DDBJ databases">
        <authorList>
            <person name="Afonso C.L."/>
            <person name="Miller P.J."/>
            <person name="Scott M.A."/>
            <person name="Spackman E."/>
            <person name="Goraichik I."/>
            <person name="Dimitrov K.M."/>
            <person name="Suarez D.L."/>
            <person name="Swayne D.E."/>
        </authorList>
    </citation>
    <scope>NUCLEOTIDE SEQUENCE [LARGE SCALE GENOMIC DNA]</scope>
    <source>
        <strain evidence="1 2">DSM 22418</strain>
    </source>
</reference>
<name>A0A1X7J023_9SPHI</name>
<dbReference type="Proteomes" id="UP000192980">
    <property type="component" value="Unassembled WGS sequence"/>
</dbReference>
<dbReference type="STRING" id="561061.SAMN05660862_1247"/>
<keyword evidence="2" id="KW-1185">Reference proteome</keyword>
<evidence type="ECO:0008006" key="3">
    <source>
        <dbReference type="Google" id="ProtNLM"/>
    </source>
</evidence>
<accession>A0A1X7J023</accession>
<dbReference type="EMBL" id="FXAU01000002">
    <property type="protein sequence ID" value="SMG20461.1"/>
    <property type="molecule type" value="Genomic_DNA"/>
</dbReference>